<dbReference type="InterPro" id="IPR029058">
    <property type="entry name" value="AB_hydrolase_fold"/>
</dbReference>
<dbReference type="InterPro" id="IPR050261">
    <property type="entry name" value="FrsA_esterase"/>
</dbReference>
<dbReference type="InterPro" id="IPR002925">
    <property type="entry name" value="Dienelactn_hydro"/>
</dbReference>
<dbReference type="Proteomes" id="UP000599688">
    <property type="component" value="Unassembled WGS sequence"/>
</dbReference>
<dbReference type="EMBL" id="BMGL01000002">
    <property type="protein sequence ID" value="GGE04539.1"/>
    <property type="molecule type" value="Genomic_DNA"/>
</dbReference>
<dbReference type="GO" id="GO:0016787">
    <property type="term" value="F:hydrolase activity"/>
    <property type="evidence" value="ECO:0007669"/>
    <property type="project" value="UniProtKB-KW"/>
</dbReference>
<proteinExistence type="predicted"/>
<name>A0A916ZM71_9FLAO</name>
<protein>
    <submittedName>
        <fullName evidence="2">Alpha/beta hydrolase</fullName>
    </submittedName>
</protein>
<dbReference type="Gene3D" id="3.40.50.1820">
    <property type="entry name" value="alpha/beta hydrolase"/>
    <property type="match status" value="1"/>
</dbReference>
<evidence type="ECO:0000313" key="3">
    <source>
        <dbReference type="Proteomes" id="UP000599688"/>
    </source>
</evidence>
<dbReference type="AlphaFoldDB" id="A0A916ZM71"/>
<feature type="domain" description="Dienelactone hydrolase" evidence="1">
    <location>
        <begin position="25"/>
        <end position="278"/>
    </location>
</feature>
<dbReference type="Pfam" id="PF01738">
    <property type="entry name" value="DLH"/>
    <property type="match status" value="1"/>
</dbReference>
<keyword evidence="3" id="KW-1185">Reference proteome</keyword>
<keyword evidence="2" id="KW-0378">Hydrolase</keyword>
<reference evidence="2 3" key="1">
    <citation type="journal article" date="2014" name="Int. J. Syst. Evol. Microbiol.">
        <title>Complete genome sequence of Corynebacterium casei LMG S-19264T (=DSM 44701T), isolated from a smear-ripened cheese.</title>
        <authorList>
            <consortium name="US DOE Joint Genome Institute (JGI-PGF)"/>
            <person name="Walter F."/>
            <person name="Albersmeier A."/>
            <person name="Kalinowski J."/>
            <person name="Ruckert C."/>
        </authorList>
    </citation>
    <scope>NUCLEOTIDE SEQUENCE [LARGE SCALE GENOMIC DNA]</scope>
    <source>
        <strain evidence="2 3">CGMCC 1.12925</strain>
    </source>
</reference>
<comment type="caution">
    <text evidence="2">The sequence shown here is derived from an EMBL/GenBank/DDBJ whole genome shotgun (WGS) entry which is preliminary data.</text>
</comment>
<dbReference type="PANTHER" id="PTHR22946">
    <property type="entry name" value="DIENELACTONE HYDROLASE DOMAIN-CONTAINING PROTEIN-RELATED"/>
    <property type="match status" value="1"/>
</dbReference>
<evidence type="ECO:0000313" key="2">
    <source>
        <dbReference type="EMBL" id="GGE04539.1"/>
    </source>
</evidence>
<gene>
    <name evidence="2" type="ORF">GCM10010831_02650</name>
</gene>
<accession>A0A916ZM71</accession>
<dbReference type="SUPFAM" id="SSF53474">
    <property type="entry name" value="alpha/beta-Hydrolases"/>
    <property type="match status" value="1"/>
</dbReference>
<evidence type="ECO:0000259" key="1">
    <source>
        <dbReference type="Pfam" id="PF01738"/>
    </source>
</evidence>
<sequence>MLKTKPFNIITKHQKEVFGDVTFQESKQAKPIVIFCHGYKGFKDWGAWHLIAEAFAQAGFFFVKFNFSHNGTTSKNPSEFTDLEAFGQDNYTEQLEDLKLVIDYFESNKELAKEIDSTQISLIGHSRGGGIALLKANEDPRIKQLITWAGVSDFGNRFPKGNKLAKWKEDGVYYIVNARTKQKMPHFIQFYEDFMANQKRLHIKTAAANLKIPFLIIHGTQDEAVNAFEAETLFNTAKNAKIKWIANANHVFGMEHPWEEKSLPNATKLLVQKSIEFLR</sequence>
<organism evidence="2 3">
    <name type="scientific">Psychroflexus salis</name>
    <dbReference type="NCBI Taxonomy" id="1526574"/>
    <lineage>
        <taxon>Bacteria</taxon>
        <taxon>Pseudomonadati</taxon>
        <taxon>Bacteroidota</taxon>
        <taxon>Flavobacteriia</taxon>
        <taxon>Flavobacteriales</taxon>
        <taxon>Flavobacteriaceae</taxon>
        <taxon>Psychroflexus</taxon>
    </lineage>
</organism>
<dbReference type="RefSeq" id="WP_188404967.1">
    <property type="nucleotide sequence ID" value="NZ_BMGL01000002.1"/>
</dbReference>